<accession>A0ABQ8YWT6</accession>
<dbReference type="Proteomes" id="UP001150062">
    <property type="component" value="Unassembled WGS sequence"/>
</dbReference>
<sequence>MLSTIFPVLTQKKTNLFFQIPKLFFNNLNNKHVEVPKQKIYSNFDVDHLGIKKDLKTKFLTQDLCLYHIKLGNESLINDFPNQALKEFERALDFATSDQEKMQCYSRIISFYGSHLKENKYSQKAVDLSFQARGIAFQNKDLDLLISSSVLIYNLLTRNEKNKKAKVKKIDLEFELDEESETPKPHLKTPLDIGISSFETTIKKIKKVKQFQDSSQGSDYQQEKENKNEKEKENEKENEKEKESDLQIKELLKELELQNVMFKEQKRSLFDYVDLNDFSKTVQQMGSLIKLSEAYISNENYRMAFSVLLNSYVMICVLDGSMKNFFLNENSSDFDENLDFDLADLETDFDLGESDLGLDSDFVLQNFNGKENQGNGYENESEYEKKMENEIIKSNEKKKSRSNDNDNDNVNVNFNVNVNGNGNGNDDEQTINYKLLNYFTNIKSNKQLNVLIKKHLKNMQFDKIQKNISDMIALENYTSEILFSLSEIFMFYNEYAGVFFTVKELLNRYEYQKALSFIEEIVDRLLESKNDVNIMLPFLTNHWPLLILELKSQVPLEFIEQLTNIEILISKLI</sequence>
<dbReference type="EMBL" id="JAOAOG010000102">
    <property type="protein sequence ID" value="KAJ6249122.1"/>
    <property type="molecule type" value="Genomic_DNA"/>
</dbReference>
<keyword evidence="3" id="KW-1185">Reference proteome</keyword>
<name>A0ABQ8YWT6_9EUKA</name>
<comment type="caution">
    <text evidence="2">The sequence shown here is derived from an EMBL/GenBank/DDBJ whole genome shotgun (WGS) entry which is preliminary data.</text>
</comment>
<feature type="region of interest" description="Disordered" evidence="1">
    <location>
        <begin position="209"/>
        <end position="245"/>
    </location>
</feature>
<evidence type="ECO:0000256" key="1">
    <source>
        <dbReference type="SAM" id="MobiDB-lite"/>
    </source>
</evidence>
<evidence type="ECO:0000313" key="3">
    <source>
        <dbReference type="Proteomes" id="UP001150062"/>
    </source>
</evidence>
<organism evidence="2 3">
    <name type="scientific">Anaeramoeba flamelloides</name>
    <dbReference type="NCBI Taxonomy" id="1746091"/>
    <lineage>
        <taxon>Eukaryota</taxon>
        <taxon>Metamonada</taxon>
        <taxon>Anaeramoebidae</taxon>
        <taxon>Anaeramoeba</taxon>
    </lineage>
</organism>
<protein>
    <submittedName>
        <fullName evidence="2">Uncharacterized protein</fullName>
    </submittedName>
</protein>
<reference evidence="2" key="1">
    <citation type="submission" date="2022-08" db="EMBL/GenBank/DDBJ databases">
        <title>Novel sulfate-reducing endosymbionts in the free-living metamonad Anaeramoeba.</title>
        <authorList>
            <person name="Jerlstrom-Hultqvist J."/>
            <person name="Cepicka I."/>
            <person name="Gallot-Lavallee L."/>
            <person name="Salas-Leiva D."/>
            <person name="Curtis B.A."/>
            <person name="Zahonova K."/>
            <person name="Pipaliya S."/>
            <person name="Dacks J."/>
            <person name="Roger A.J."/>
        </authorList>
    </citation>
    <scope>NUCLEOTIDE SEQUENCE</scope>
    <source>
        <strain evidence="2">Schooner1</strain>
    </source>
</reference>
<evidence type="ECO:0000313" key="2">
    <source>
        <dbReference type="EMBL" id="KAJ6249122.1"/>
    </source>
</evidence>
<gene>
    <name evidence="2" type="ORF">M0813_01721</name>
</gene>
<proteinExistence type="predicted"/>
<feature type="compositionally biased region" description="Basic and acidic residues" evidence="1">
    <location>
        <begin position="221"/>
        <end position="245"/>
    </location>
</feature>
<feature type="compositionally biased region" description="Polar residues" evidence="1">
    <location>
        <begin position="211"/>
        <end position="220"/>
    </location>
</feature>